<accession>A0A1Y2LJV4</accession>
<proteinExistence type="predicted"/>
<dbReference type="Proteomes" id="UP000193240">
    <property type="component" value="Unassembled WGS sequence"/>
</dbReference>
<organism evidence="2 3">
    <name type="scientific">Epicoccum nigrum</name>
    <name type="common">Soil fungus</name>
    <name type="synonym">Epicoccum purpurascens</name>
    <dbReference type="NCBI Taxonomy" id="105696"/>
    <lineage>
        <taxon>Eukaryota</taxon>
        <taxon>Fungi</taxon>
        <taxon>Dikarya</taxon>
        <taxon>Ascomycota</taxon>
        <taxon>Pezizomycotina</taxon>
        <taxon>Dothideomycetes</taxon>
        <taxon>Pleosporomycetidae</taxon>
        <taxon>Pleosporales</taxon>
        <taxon>Pleosporineae</taxon>
        <taxon>Didymellaceae</taxon>
        <taxon>Epicoccum</taxon>
    </lineage>
</organism>
<dbReference type="OrthoDB" id="3508922at2759"/>
<dbReference type="EMBL" id="KZ107860">
    <property type="protein sequence ID" value="OSS44020.1"/>
    <property type="molecule type" value="Genomic_DNA"/>
</dbReference>
<dbReference type="InParanoid" id="A0A1Y2LJV4"/>
<evidence type="ECO:0000313" key="2">
    <source>
        <dbReference type="EMBL" id="OSS44020.1"/>
    </source>
</evidence>
<feature type="signal peptide" evidence="1">
    <location>
        <begin position="1"/>
        <end position="16"/>
    </location>
</feature>
<dbReference type="OMA" id="CYYNFNV"/>
<reference evidence="2 3" key="1">
    <citation type="journal article" date="2017" name="Genome Announc.">
        <title>Genome sequence of the saprophytic ascomycete Epicoccum nigrum ICMP 19927 strain isolated from New Zealand.</title>
        <authorList>
            <person name="Fokin M."/>
            <person name="Fleetwood D."/>
            <person name="Weir B.S."/>
            <person name="Villas-Boas S.G."/>
        </authorList>
    </citation>
    <scope>NUCLEOTIDE SEQUENCE [LARGE SCALE GENOMIC DNA]</scope>
    <source>
        <strain evidence="2 3">ICMP 19927</strain>
    </source>
</reference>
<evidence type="ECO:0000313" key="3">
    <source>
        <dbReference type="Proteomes" id="UP000193240"/>
    </source>
</evidence>
<dbReference type="AlphaFoldDB" id="A0A1Y2LJV4"/>
<keyword evidence="3" id="KW-1185">Reference proteome</keyword>
<feature type="chain" id="PRO_5012508422" evidence="1">
    <location>
        <begin position="17"/>
        <end position="162"/>
    </location>
</feature>
<gene>
    <name evidence="2" type="ORF">B5807_11358</name>
</gene>
<sequence length="162" mass="17454">MVSIATLALLFTSAIATPIARQIAIPEGWEWQVENWEAGCSRSGCYYNFNVTVPSIENQLGVIAACSGSEQGYDNSFTIPSTYVQCRTLAGGDNVAAARLSLREPGLGPKEIDISFVLPGNPNSDPPRPAYNFSGSHEAKYNQFVSPPFDFTVTPDKVFGIA</sequence>
<keyword evidence="1" id="KW-0732">Signal</keyword>
<evidence type="ECO:0000256" key="1">
    <source>
        <dbReference type="SAM" id="SignalP"/>
    </source>
</evidence>
<name>A0A1Y2LJV4_EPING</name>
<protein>
    <submittedName>
        <fullName evidence="2">Uncharacterized protein</fullName>
    </submittedName>
</protein>